<dbReference type="RefSeq" id="WP_101892282.1">
    <property type="nucleotide sequence ID" value="NZ_CP022684.1"/>
</dbReference>
<dbReference type="EMBL" id="CP022684">
    <property type="protein sequence ID" value="AUM10936.1"/>
    <property type="molecule type" value="Genomic_DNA"/>
</dbReference>
<dbReference type="AlphaFoldDB" id="A0A2K9LEY5"/>
<gene>
    <name evidence="1" type="ORF">Kalk_00095</name>
</gene>
<dbReference type="KEGG" id="kak:Kalk_00095"/>
<accession>A0A2K9LEY5</accession>
<evidence type="ECO:0000313" key="1">
    <source>
        <dbReference type="EMBL" id="AUM10936.1"/>
    </source>
</evidence>
<name>A0A2K9LEY5_9GAMM</name>
<keyword evidence="2" id="KW-1185">Reference proteome</keyword>
<reference evidence="2" key="1">
    <citation type="submission" date="2017-08" db="EMBL/GenBank/DDBJ databases">
        <title>Direct submision.</title>
        <authorList>
            <person name="Kim S.-J."/>
            <person name="Rhee S.-K."/>
        </authorList>
    </citation>
    <scope>NUCLEOTIDE SEQUENCE [LARGE SCALE GENOMIC DNA]</scope>
    <source>
        <strain evidence="2">GI5</strain>
    </source>
</reference>
<organism evidence="1 2">
    <name type="scientific">Ketobacter alkanivorans</name>
    <dbReference type="NCBI Taxonomy" id="1917421"/>
    <lineage>
        <taxon>Bacteria</taxon>
        <taxon>Pseudomonadati</taxon>
        <taxon>Pseudomonadota</taxon>
        <taxon>Gammaproteobacteria</taxon>
        <taxon>Pseudomonadales</taxon>
        <taxon>Ketobacteraceae</taxon>
        <taxon>Ketobacter</taxon>
    </lineage>
</organism>
<protein>
    <submittedName>
        <fullName evidence="1">Uncharacterized protein</fullName>
    </submittedName>
</protein>
<proteinExistence type="predicted"/>
<dbReference type="Proteomes" id="UP000235116">
    <property type="component" value="Chromosome"/>
</dbReference>
<sequence>MAISVSEDYIRVYRAWNSKEHQVYYPLKIDGRYLTEDELLATLEEAQAKDLELAQRQRAHFMRKDLSIERLVHSDGKIVGLKERVRHREGRKPAHVFEIRVNTEGLSKPKFRTISIDRHGYDKAFEMSLDIICKERGLDKHSPIRKIMMESLYTYKGQSPKDGEKVLNAKSIEISDMERALMEHVQAFKDKKNVIKG</sequence>
<evidence type="ECO:0000313" key="2">
    <source>
        <dbReference type="Proteomes" id="UP000235116"/>
    </source>
</evidence>
<dbReference type="OrthoDB" id="6194046at2"/>